<dbReference type="OrthoDB" id="1422914at2"/>
<dbReference type="RefSeq" id="WP_084129595.1">
    <property type="nucleotide sequence ID" value="NZ_FRBU01000019.1"/>
</dbReference>
<dbReference type="Proteomes" id="UP000184260">
    <property type="component" value="Unassembled WGS sequence"/>
</dbReference>
<organism evidence="2 3">
    <name type="scientific">Flavobacterium xanthum</name>
    <dbReference type="NCBI Taxonomy" id="69322"/>
    <lineage>
        <taxon>Bacteria</taxon>
        <taxon>Pseudomonadati</taxon>
        <taxon>Bacteroidota</taxon>
        <taxon>Flavobacteriia</taxon>
        <taxon>Flavobacteriales</taxon>
        <taxon>Flavobacteriaceae</taxon>
        <taxon>Flavobacterium</taxon>
    </lineage>
</organism>
<reference evidence="3" key="1">
    <citation type="submission" date="2016-11" db="EMBL/GenBank/DDBJ databases">
        <authorList>
            <person name="Varghese N."/>
            <person name="Submissions S."/>
        </authorList>
    </citation>
    <scope>NUCLEOTIDE SEQUENCE [LARGE SCALE GENOMIC DNA]</scope>
    <source>
        <strain evidence="3">DSM 3661</strain>
    </source>
</reference>
<keyword evidence="3" id="KW-1185">Reference proteome</keyword>
<protein>
    <submittedName>
        <fullName evidence="2">Outer membrane protein beta-barrel domain-containing protein</fullName>
    </submittedName>
</protein>
<evidence type="ECO:0000313" key="3">
    <source>
        <dbReference type="Proteomes" id="UP000184260"/>
    </source>
</evidence>
<accession>A0A1M7F509</accession>
<feature type="signal peptide" evidence="1">
    <location>
        <begin position="1"/>
        <end position="19"/>
    </location>
</feature>
<proteinExistence type="predicted"/>
<keyword evidence="1" id="KW-0732">Signal</keyword>
<gene>
    <name evidence="2" type="ORF">SAMN05443669_101931</name>
</gene>
<dbReference type="EMBL" id="FRBU01000019">
    <property type="protein sequence ID" value="SHL99093.1"/>
    <property type="molecule type" value="Genomic_DNA"/>
</dbReference>
<evidence type="ECO:0000313" key="2">
    <source>
        <dbReference type="EMBL" id="SHL99093.1"/>
    </source>
</evidence>
<name>A0A1M7F509_9FLAO</name>
<dbReference type="STRING" id="69322.SAMN05443669_101931"/>
<evidence type="ECO:0000256" key="1">
    <source>
        <dbReference type="SAM" id="SignalP"/>
    </source>
</evidence>
<feature type="chain" id="PRO_5009925736" evidence="1">
    <location>
        <begin position="20"/>
        <end position="211"/>
    </location>
</feature>
<dbReference type="AlphaFoldDB" id="A0A1M7F509"/>
<sequence>MKKNTLLFLLMIASTFATAQQLYLETGKTMSSFDYTNSQNEKLGNLQQTAHTFMEIGYRDRVISNQQQLKGSLGIRYAGYGAIGSDNEVGNFMEWNVNYLELSVGLDQQLFKIKKASVYLKGSASYGFLVQGTQTINNRVINLKKIEEFDKPILNFRVGTGFSHPISENLSFYVQYMYGKSVVWVAKPEKLRIGSNNVSFGLLVNLSNKTR</sequence>